<keyword evidence="3" id="KW-1185">Reference proteome</keyword>
<dbReference type="RefSeq" id="WP_259960469.1">
    <property type="nucleotide sequence ID" value="NZ_JAOAMV010000001.1"/>
</dbReference>
<keyword evidence="1" id="KW-1133">Transmembrane helix</keyword>
<keyword evidence="1" id="KW-0812">Transmembrane</keyword>
<keyword evidence="1" id="KW-0472">Membrane</keyword>
<gene>
    <name evidence="2" type="ORF">N0B51_01785</name>
</gene>
<evidence type="ECO:0000313" key="3">
    <source>
        <dbReference type="Proteomes" id="UP001142648"/>
    </source>
</evidence>
<feature type="transmembrane region" description="Helical" evidence="1">
    <location>
        <begin position="29"/>
        <end position="48"/>
    </location>
</feature>
<dbReference type="AlphaFoldDB" id="A0A9X3AK01"/>
<comment type="caution">
    <text evidence="2">The sequence shown here is derived from an EMBL/GenBank/DDBJ whole genome shotgun (WGS) entry which is preliminary data.</text>
</comment>
<dbReference type="EMBL" id="JAOAMV010000001">
    <property type="protein sequence ID" value="MCT2557704.1"/>
    <property type="molecule type" value="Genomic_DNA"/>
</dbReference>
<accession>A0A9X3AK01</accession>
<proteinExistence type="predicted"/>
<dbReference type="Proteomes" id="UP001142648">
    <property type="component" value="Unassembled WGS sequence"/>
</dbReference>
<evidence type="ECO:0000313" key="2">
    <source>
        <dbReference type="EMBL" id="MCT2557704.1"/>
    </source>
</evidence>
<feature type="transmembrane region" description="Helical" evidence="1">
    <location>
        <begin position="60"/>
        <end position="82"/>
    </location>
</feature>
<name>A0A9X3AK01_9SPHN</name>
<organism evidence="2 3">
    <name type="scientific">Tsuneonella litorea</name>
    <dbReference type="NCBI Taxonomy" id="2976475"/>
    <lineage>
        <taxon>Bacteria</taxon>
        <taxon>Pseudomonadati</taxon>
        <taxon>Pseudomonadota</taxon>
        <taxon>Alphaproteobacteria</taxon>
        <taxon>Sphingomonadales</taxon>
        <taxon>Erythrobacteraceae</taxon>
        <taxon>Tsuneonella</taxon>
    </lineage>
</organism>
<sequence>MGFIVLLAVGGVLAWLASILTRGDDARSIALNLVAGEFGALVFGALVTRESLVLGISASALLAGIVGAIAMLVLLAVTRLRIAR</sequence>
<evidence type="ECO:0000256" key="1">
    <source>
        <dbReference type="SAM" id="Phobius"/>
    </source>
</evidence>
<reference evidence="2" key="1">
    <citation type="submission" date="2022-09" db="EMBL/GenBank/DDBJ databases">
        <title>The genome sequence of Tsuneonella sp. YG55.</title>
        <authorList>
            <person name="Liu Y."/>
        </authorList>
    </citation>
    <scope>NUCLEOTIDE SEQUENCE</scope>
    <source>
        <strain evidence="2">YG55</strain>
    </source>
</reference>
<protein>
    <submittedName>
        <fullName evidence="2">GlsB/YeaQ/YmgE family stress response membrane protein</fullName>
    </submittedName>
</protein>